<evidence type="ECO:0000256" key="2">
    <source>
        <dbReference type="ARBA" id="ARBA00023015"/>
    </source>
</evidence>
<dbReference type="SUPFAM" id="SSF46785">
    <property type="entry name" value="Winged helix' DNA-binding domain"/>
    <property type="match status" value="1"/>
</dbReference>
<evidence type="ECO:0000256" key="1">
    <source>
        <dbReference type="ARBA" id="ARBA00011046"/>
    </source>
</evidence>
<evidence type="ECO:0000313" key="5">
    <source>
        <dbReference type="EMBL" id="MCU6763536.1"/>
    </source>
</evidence>
<evidence type="ECO:0000256" key="4">
    <source>
        <dbReference type="ARBA" id="ARBA00023163"/>
    </source>
</evidence>
<evidence type="ECO:0000313" key="6">
    <source>
        <dbReference type="Proteomes" id="UP001652442"/>
    </source>
</evidence>
<dbReference type="Gene3D" id="1.10.10.10">
    <property type="entry name" value="Winged helix-like DNA-binding domain superfamily/Winged helix DNA-binding domain"/>
    <property type="match status" value="1"/>
</dbReference>
<comment type="caution">
    <text evidence="5">The sequence shown here is derived from an EMBL/GenBank/DDBJ whole genome shotgun (WGS) entry which is preliminary data.</text>
</comment>
<evidence type="ECO:0000256" key="3">
    <source>
        <dbReference type="ARBA" id="ARBA00023125"/>
    </source>
</evidence>
<dbReference type="RefSeq" id="WP_158426179.1">
    <property type="nucleotide sequence ID" value="NZ_JAOQJQ010000008.1"/>
</dbReference>
<dbReference type="Pfam" id="PF03965">
    <property type="entry name" value="Penicillinase_R"/>
    <property type="match status" value="1"/>
</dbReference>
<dbReference type="InterPro" id="IPR036390">
    <property type="entry name" value="WH_DNA-bd_sf"/>
</dbReference>
<proteinExistence type="inferred from homology"/>
<dbReference type="InterPro" id="IPR005650">
    <property type="entry name" value="BlaI_family"/>
</dbReference>
<dbReference type="InterPro" id="IPR036388">
    <property type="entry name" value="WH-like_DNA-bd_sf"/>
</dbReference>
<dbReference type="EMBL" id="JAOQJQ010000008">
    <property type="protein sequence ID" value="MCU6763536.1"/>
    <property type="molecule type" value="Genomic_DNA"/>
</dbReference>
<organism evidence="5 6">
    <name type="scientific">Brotonthovivens ammoniilytica</name>
    <dbReference type="NCBI Taxonomy" id="2981725"/>
    <lineage>
        <taxon>Bacteria</taxon>
        <taxon>Bacillati</taxon>
        <taxon>Bacillota</taxon>
        <taxon>Clostridia</taxon>
        <taxon>Lachnospirales</taxon>
        <taxon>Lachnospiraceae</taxon>
        <taxon>Brotonthovivens</taxon>
    </lineage>
</organism>
<dbReference type="PIRSF" id="PIRSF019455">
    <property type="entry name" value="CopR_AtkY"/>
    <property type="match status" value="1"/>
</dbReference>
<keyword evidence="2" id="KW-0805">Transcription regulation</keyword>
<reference evidence="5 6" key="1">
    <citation type="journal article" date="2021" name="ISME Commun">
        <title>Automated analysis of genomic sequences facilitates high-throughput and comprehensive description of bacteria.</title>
        <authorList>
            <person name="Hitch T.C.A."/>
        </authorList>
    </citation>
    <scope>NUCLEOTIDE SEQUENCE [LARGE SCALE GENOMIC DNA]</scope>
    <source>
        <strain evidence="5 6">Sanger_109</strain>
    </source>
</reference>
<protein>
    <submittedName>
        <fullName evidence="5">BlaI/MecI/CopY family transcriptional regulator</fullName>
    </submittedName>
</protein>
<keyword evidence="4" id="KW-0804">Transcription</keyword>
<gene>
    <name evidence="5" type="ORF">OCV88_14565</name>
</gene>
<keyword evidence="3" id="KW-0238">DNA-binding</keyword>
<dbReference type="Proteomes" id="UP001652442">
    <property type="component" value="Unassembled WGS sequence"/>
</dbReference>
<sequence>MVYMTNSELLIMKCVWDYGGEIPMSQLIKDLAEKYNKSWKRTTVRTFITRLENKECLYTYRTGRNAFVQALLRKEDFRTQRAKQIVEFWYEGSALELVSYVFKNKEITDEEKGKVKRYLNEL</sequence>
<name>A0ABT2TMX5_9FIRM</name>
<keyword evidence="6" id="KW-1185">Reference proteome</keyword>
<comment type="similarity">
    <text evidence="1">Belongs to the BlaI transcriptional regulatory family.</text>
</comment>
<accession>A0ABT2TMX5</accession>